<name>A0A7J4IW40_9ARCH</name>
<evidence type="ECO:0000259" key="11">
    <source>
        <dbReference type="Pfam" id="PF00133"/>
    </source>
</evidence>
<dbReference type="GO" id="GO:0002161">
    <property type="term" value="F:aminoacyl-tRNA deacylase activity"/>
    <property type="evidence" value="ECO:0007669"/>
    <property type="project" value="InterPro"/>
</dbReference>
<feature type="domain" description="Methionyl/Valyl/Leucyl/Isoleucyl-tRNA synthetase anticodon-binding" evidence="12">
    <location>
        <begin position="656"/>
        <end position="778"/>
    </location>
</feature>
<dbReference type="SUPFAM" id="SSF50677">
    <property type="entry name" value="ValRS/IleRS/LeuRS editing domain"/>
    <property type="match status" value="1"/>
</dbReference>
<dbReference type="InterPro" id="IPR009008">
    <property type="entry name" value="Val/Leu/Ile-tRNA-synth_edit"/>
</dbReference>
<dbReference type="InterPro" id="IPR015413">
    <property type="entry name" value="Methionyl/Leucyl_tRNA_Synth"/>
</dbReference>
<evidence type="ECO:0000259" key="14">
    <source>
        <dbReference type="Pfam" id="PF13603"/>
    </source>
</evidence>
<dbReference type="HAMAP" id="MF_00049_B">
    <property type="entry name" value="Leu_tRNA_synth_B"/>
    <property type="match status" value="1"/>
</dbReference>
<dbReference type="SUPFAM" id="SSF47323">
    <property type="entry name" value="Anticodon-binding domain of a subclass of class I aminoacyl-tRNA synthetases"/>
    <property type="match status" value="1"/>
</dbReference>
<evidence type="ECO:0000259" key="12">
    <source>
        <dbReference type="Pfam" id="PF08264"/>
    </source>
</evidence>
<gene>
    <name evidence="15" type="ORF">HA237_06595</name>
</gene>
<dbReference type="GO" id="GO:0004823">
    <property type="term" value="F:leucine-tRNA ligase activity"/>
    <property type="evidence" value="ECO:0007669"/>
    <property type="project" value="UniProtKB-UniRule"/>
</dbReference>
<dbReference type="GO" id="GO:0005829">
    <property type="term" value="C:cytosol"/>
    <property type="evidence" value="ECO:0007669"/>
    <property type="project" value="TreeGrafter"/>
</dbReference>
<evidence type="ECO:0000313" key="15">
    <source>
        <dbReference type="EMBL" id="HIH08994.1"/>
    </source>
</evidence>
<comment type="catalytic activity">
    <reaction evidence="8">
        <text>tRNA(Leu) + L-leucine + ATP = L-leucyl-tRNA(Leu) + AMP + diphosphate</text>
        <dbReference type="Rhea" id="RHEA:11688"/>
        <dbReference type="Rhea" id="RHEA-COMP:9613"/>
        <dbReference type="Rhea" id="RHEA-COMP:9622"/>
        <dbReference type="ChEBI" id="CHEBI:30616"/>
        <dbReference type="ChEBI" id="CHEBI:33019"/>
        <dbReference type="ChEBI" id="CHEBI:57427"/>
        <dbReference type="ChEBI" id="CHEBI:78442"/>
        <dbReference type="ChEBI" id="CHEBI:78494"/>
        <dbReference type="ChEBI" id="CHEBI:456215"/>
        <dbReference type="EC" id="6.1.1.4"/>
    </reaction>
</comment>
<organism evidence="15 16">
    <name type="scientific">Candidatus Iainarchaeum sp</name>
    <dbReference type="NCBI Taxonomy" id="3101447"/>
    <lineage>
        <taxon>Archaea</taxon>
        <taxon>Candidatus Iainarchaeota</taxon>
        <taxon>Candidatus Iainarchaeia</taxon>
        <taxon>Candidatus Iainarchaeales</taxon>
        <taxon>Candidatus Iainarchaeaceae</taxon>
        <taxon>Candidatus Iainarchaeum</taxon>
    </lineage>
</organism>
<keyword evidence="3 10" id="KW-0436">Ligase</keyword>
<dbReference type="NCBIfam" id="TIGR00396">
    <property type="entry name" value="leuS_bact"/>
    <property type="match status" value="1"/>
</dbReference>
<dbReference type="CDD" id="cd07958">
    <property type="entry name" value="Anticodon_Ia_Leu_BEm"/>
    <property type="match status" value="1"/>
</dbReference>
<dbReference type="FunFam" id="3.40.50.620:FF:000100">
    <property type="entry name" value="probable leucine--tRNA ligase, mitochondrial"/>
    <property type="match status" value="1"/>
</dbReference>
<keyword evidence="6 10" id="KW-0648">Protein biosynthesis</keyword>
<reference evidence="16" key="1">
    <citation type="journal article" date="2020" name="bioRxiv">
        <title>A rank-normalized archaeal taxonomy based on genome phylogeny resolves widespread incomplete and uneven classifications.</title>
        <authorList>
            <person name="Rinke C."/>
            <person name="Chuvochina M."/>
            <person name="Mussig A.J."/>
            <person name="Chaumeil P.-A."/>
            <person name="Waite D.W."/>
            <person name="Whitman W.B."/>
            <person name="Parks D.H."/>
            <person name="Hugenholtz P."/>
        </authorList>
    </citation>
    <scope>NUCLEOTIDE SEQUENCE [LARGE SCALE GENOMIC DNA]</scope>
</reference>
<protein>
    <recommendedName>
        <fullName evidence="2 9">Leucine--tRNA ligase</fullName>
        <ecNumber evidence="2 9">6.1.1.4</ecNumber>
    </recommendedName>
</protein>
<dbReference type="PANTHER" id="PTHR43740">
    <property type="entry name" value="LEUCYL-TRNA SYNTHETASE"/>
    <property type="match status" value="1"/>
</dbReference>
<evidence type="ECO:0000256" key="4">
    <source>
        <dbReference type="ARBA" id="ARBA00022741"/>
    </source>
</evidence>
<evidence type="ECO:0000256" key="8">
    <source>
        <dbReference type="ARBA" id="ARBA00047469"/>
    </source>
</evidence>
<dbReference type="Gene3D" id="3.40.50.620">
    <property type="entry name" value="HUPs"/>
    <property type="match status" value="2"/>
</dbReference>
<comment type="similarity">
    <text evidence="1 10">Belongs to the class-I aminoacyl-tRNA synthetase family.</text>
</comment>
<evidence type="ECO:0000256" key="6">
    <source>
        <dbReference type="ARBA" id="ARBA00022917"/>
    </source>
</evidence>
<evidence type="ECO:0000256" key="5">
    <source>
        <dbReference type="ARBA" id="ARBA00022840"/>
    </source>
</evidence>
<evidence type="ECO:0000256" key="7">
    <source>
        <dbReference type="ARBA" id="ARBA00023146"/>
    </source>
</evidence>
<evidence type="ECO:0000256" key="1">
    <source>
        <dbReference type="ARBA" id="ARBA00005594"/>
    </source>
</evidence>
<dbReference type="Proteomes" id="UP000577419">
    <property type="component" value="Unassembled WGS sequence"/>
</dbReference>
<sequence>MYNHAEIERKWQKKWQETKIFEVKEDKKKKKYYVLEMFPYPSGKLHMGHVRNYSIGDSLARFKRMQGFNVLYPMGFDAFGLPAENAAIQEGADPRTYTFSRIEDMTKRLHDLGYSYDWNRLIKTCVPEYYKWNQLIFLKFFEKGLVYKEKAEVNWCKECSTVLANEQVVNGSCWRHTNCEVEKKELEQWYFRITKYADELLEDLENIKDWPERVKLMQKNWIGKSEGVDIYFKLEGTNQKLPTYTTRCDTIFSVTFLAIAPEHQMIPELVKGTGLEEDVASFVKEAEKQSLIDRENEEKEKQGIFTGRYAINPVNNERVPIFVANFALMYGSGIVMCDAHDKRDFRFARKYGIPLKFVISPDGKPADTGNFNDAFTDDGILFNSGKFSGMPNRKALPKMAEWIEKEGKGKRATNYKIRDWLISRQRFWGTPIPIVYCEKCGTVSVPEKDLPVRLPEKADFSSGGNPLATVKEFVKVKCPKCGSAARRETDTMDTFVDSSWYFLRYCSPLESNAPFNKEKVQYWMPVDQYIGGIEHAILHLLYARFFTKALRDLKMLKFDEPFTRLLAQGMVLKDGAKMSKSFGNVVEPGEIIEKFGADTARVFILSTALPEKELDWSDEGVHASYKFLNRVYSFFEENGARASSGKISSKSLSSQDRLVLSIANRTIDGVSGHLSKFQFNYAISSLMQLVGELQKYREPKKEVLGFAMKNIALMLNPFAPHLSEELWQMTGGKGFASLQPWPKADKKFIDLKAEQANELVKAVREDIVKIRGLAKKEKLKKIVVYVAPAWKWRAVELAEKACRERLDFGLAIKAMMADSKLKENKSEIQYLAKQIVPRLPDYKRSEKIDELSVLKEAVGFLAKEFGSEVEVVEAEKAKFDPAKKARNALPLKPAIYVE</sequence>
<feature type="domain" description="Methionyl/Leucyl tRNA synthetase" evidence="13">
    <location>
        <begin position="34"/>
        <end position="174"/>
    </location>
</feature>
<dbReference type="EMBL" id="DUFG01000033">
    <property type="protein sequence ID" value="HIH08994.1"/>
    <property type="molecule type" value="Genomic_DNA"/>
</dbReference>
<keyword evidence="7 10" id="KW-0030">Aminoacyl-tRNA synthetase</keyword>
<dbReference type="GO" id="GO:0005524">
    <property type="term" value="F:ATP binding"/>
    <property type="evidence" value="ECO:0007669"/>
    <property type="project" value="UniProtKB-KW"/>
</dbReference>
<dbReference type="Pfam" id="PF00133">
    <property type="entry name" value="tRNA-synt_1"/>
    <property type="match status" value="1"/>
</dbReference>
<dbReference type="CDD" id="cd00812">
    <property type="entry name" value="LeuRS_core"/>
    <property type="match status" value="1"/>
</dbReference>
<dbReference type="Gene3D" id="1.10.730.10">
    <property type="entry name" value="Isoleucyl-tRNA Synthetase, Domain 1"/>
    <property type="match status" value="1"/>
</dbReference>
<dbReference type="PANTHER" id="PTHR43740:SF2">
    <property type="entry name" value="LEUCINE--TRNA LIGASE, MITOCHONDRIAL"/>
    <property type="match status" value="1"/>
</dbReference>
<dbReference type="InterPro" id="IPR014729">
    <property type="entry name" value="Rossmann-like_a/b/a_fold"/>
</dbReference>
<feature type="domain" description="Leucyl-tRNA synthetase editing" evidence="14">
    <location>
        <begin position="219"/>
        <end position="403"/>
    </location>
</feature>
<dbReference type="Gene3D" id="1.10.10.720">
    <property type="entry name" value="leucyl-tRNA synthetase"/>
    <property type="match status" value="1"/>
</dbReference>
<dbReference type="FunFam" id="1.10.730.10:FF:000002">
    <property type="entry name" value="Leucine--tRNA ligase"/>
    <property type="match status" value="1"/>
</dbReference>
<evidence type="ECO:0000256" key="3">
    <source>
        <dbReference type="ARBA" id="ARBA00022598"/>
    </source>
</evidence>
<feature type="domain" description="Aminoacyl-tRNA synthetase class Ia" evidence="11">
    <location>
        <begin position="416"/>
        <end position="609"/>
    </location>
</feature>
<dbReference type="Pfam" id="PF13603">
    <property type="entry name" value="tRNA-synt_1_2"/>
    <property type="match status" value="1"/>
</dbReference>
<dbReference type="InterPro" id="IPR002302">
    <property type="entry name" value="Leu-tRNA-ligase"/>
</dbReference>
<dbReference type="InterPro" id="IPR001412">
    <property type="entry name" value="aa-tRNA-synth_I_CS"/>
</dbReference>
<dbReference type="EC" id="6.1.1.4" evidence="2 9"/>
<dbReference type="Pfam" id="PF09334">
    <property type="entry name" value="tRNA-synt_1g"/>
    <property type="match status" value="1"/>
</dbReference>
<evidence type="ECO:0000313" key="16">
    <source>
        <dbReference type="Proteomes" id="UP000577419"/>
    </source>
</evidence>
<evidence type="ECO:0000259" key="13">
    <source>
        <dbReference type="Pfam" id="PF09334"/>
    </source>
</evidence>
<dbReference type="FunFam" id="3.40.50.620:FF:000003">
    <property type="entry name" value="Leucine--tRNA ligase"/>
    <property type="match status" value="1"/>
</dbReference>
<dbReference type="PROSITE" id="PS00178">
    <property type="entry name" value="AA_TRNA_LIGASE_I"/>
    <property type="match status" value="1"/>
</dbReference>
<dbReference type="InterPro" id="IPR025709">
    <property type="entry name" value="Leu_tRNA-synth_edit"/>
</dbReference>
<evidence type="ECO:0000256" key="10">
    <source>
        <dbReference type="RuleBase" id="RU363035"/>
    </source>
</evidence>
<proteinExistence type="inferred from homology"/>
<comment type="caution">
    <text evidence="15">The sequence shown here is derived from an EMBL/GenBank/DDBJ whole genome shotgun (WGS) entry which is preliminary data.</text>
</comment>
<dbReference type="InterPro" id="IPR009080">
    <property type="entry name" value="tRNAsynth_Ia_anticodon-bd"/>
</dbReference>
<evidence type="ECO:0000256" key="9">
    <source>
        <dbReference type="NCBIfam" id="TIGR00396"/>
    </source>
</evidence>
<dbReference type="InterPro" id="IPR013155">
    <property type="entry name" value="M/V/L/I-tRNA-synth_anticd-bd"/>
</dbReference>
<dbReference type="GO" id="GO:0006429">
    <property type="term" value="P:leucyl-tRNA aminoacylation"/>
    <property type="evidence" value="ECO:0007669"/>
    <property type="project" value="UniProtKB-UniRule"/>
</dbReference>
<keyword evidence="5 10" id="KW-0067">ATP-binding</keyword>
<dbReference type="Gene3D" id="3.30.2320.20">
    <property type="entry name" value="Class I aminoacyl-tRNA synthetases (RS)"/>
    <property type="match status" value="1"/>
</dbReference>
<evidence type="ECO:0000256" key="2">
    <source>
        <dbReference type="ARBA" id="ARBA00013164"/>
    </source>
</evidence>
<keyword evidence="4 10" id="KW-0547">Nucleotide-binding</keyword>
<dbReference type="InterPro" id="IPR002300">
    <property type="entry name" value="aa-tRNA-synth_Ia"/>
</dbReference>
<dbReference type="AlphaFoldDB" id="A0A7J4IW40"/>
<dbReference type="PRINTS" id="PR00985">
    <property type="entry name" value="TRNASYNTHLEU"/>
</dbReference>
<accession>A0A7J4IW40</accession>
<dbReference type="SUPFAM" id="SSF52374">
    <property type="entry name" value="Nucleotidylyl transferase"/>
    <property type="match status" value="1"/>
</dbReference>
<dbReference type="Pfam" id="PF08264">
    <property type="entry name" value="Anticodon_1"/>
    <property type="match status" value="1"/>
</dbReference>